<feature type="signal peptide" evidence="1">
    <location>
        <begin position="1"/>
        <end position="19"/>
    </location>
</feature>
<keyword evidence="1" id="KW-0732">Signal</keyword>
<feature type="chain" id="PRO_5024434834" evidence="1">
    <location>
        <begin position="20"/>
        <end position="99"/>
    </location>
</feature>
<dbReference type="OrthoDB" id="6293188at2"/>
<protein>
    <submittedName>
        <fullName evidence="2">Uncharacterized protein</fullName>
    </submittedName>
</protein>
<comment type="caution">
    <text evidence="2">The sequence shown here is derived from an EMBL/GenBank/DDBJ whole genome shotgun (WGS) entry which is preliminary data.</text>
</comment>
<dbReference type="AlphaFoldDB" id="A0A5S3X5H3"/>
<reference evidence="3" key="2">
    <citation type="submission" date="2019-06" db="EMBL/GenBank/DDBJ databases">
        <title>Co-occurence of chitin degradation, pigmentation and bioactivity in marine Pseudoalteromonas.</title>
        <authorList>
            <person name="Sonnenschein E.C."/>
            <person name="Bech P.K."/>
        </authorList>
    </citation>
    <scope>NUCLEOTIDE SEQUENCE [LARGE SCALE GENOMIC DNA]</scope>
    <source>
        <strain evidence="3">S2599</strain>
    </source>
</reference>
<dbReference type="RefSeq" id="WP_138543215.1">
    <property type="nucleotide sequence ID" value="NZ_PNCJ01000005.1"/>
</dbReference>
<evidence type="ECO:0000256" key="1">
    <source>
        <dbReference type="SAM" id="SignalP"/>
    </source>
</evidence>
<dbReference type="Proteomes" id="UP000306719">
    <property type="component" value="Unassembled WGS sequence"/>
</dbReference>
<organism evidence="2 3">
    <name type="scientific">Pseudoalteromonas rubra</name>
    <dbReference type="NCBI Taxonomy" id="43658"/>
    <lineage>
        <taxon>Bacteria</taxon>
        <taxon>Pseudomonadati</taxon>
        <taxon>Pseudomonadota</taxon>
        <taxon>Gammaproteobacteria</taxon>
        <taxon>Alteromonadales</taxon>
        <taxon>Pseudoalteromonadaceae</taxon>
        <taxon>Pseudoalteromonas</taxon>
    </lineage>
</organism>
<accession>A0A5S3X5H3</accession>
<evidence type="ECO:0000313" key="3">
    <source>
        <dbReference type="Proteomes" id="UP000306719"/>
    </source>
</evidence>
<dbReference type="EMBL" id="PNCJ01000005">
    <property type="protein sequence ID" value="TMP39294.1"/>
    <property type="molecule type" value="Genomic_DNA"/>
</dbReference>
<name>A0A5S3X5H3_9GAMM</name>
<reference evidence="2 3" key="1">
    <citation type="submission" date="2018-01" db="EMBL/GenBank/DDBJ databases">
        <authorList>
            <person name="Paulsen S."/>
            <person name="Gram L.K."/>
        </authorList>
    </citation>
    <scope>NUCLEOTIDE SEQUENCE [LARGE SCALE GENOMIC DNA]</scope>
    <source>
        <strain evidence="2 3">S2599</strain>
    </source>
</reference>
<gene>
    <name evidence="2" type="ORF">CWB98_01520</name>
</gene>
<sequence>MRFLLFMGLLASFTSMAGAADCSAADKRFVYEQLLSADFEEAKTNRTFKIRPEQVCAVANKEASDSRGYYLYKIGPWTRYISVHNGLNGHVQMYGPFKF</sequence>
<proteinExistence type="predicted"/>
<evidence type="ECO:0000313" key="2">
    <source>
        <dbReference type="EMBL" id="TMP39294.1"/>
    </source>
</evidence>